<dbReference type="Pfam" id="PF04082">
    <property type="entry name" value="Fungal_trans"/>
    <property type="match status" value="1"/>
</dbReference>
<proteinExistence type="predicted"/>
<dbReference type="GO" id="GO:0006351">
    <property type="term" value="P:DNA-templated transcription"/>
    <property type="evidence" value="ECO:0007669"/>
    <property type="project" value="InterPro"/>
</dbReference>
<dbReference type="SMART" id="SM00906">
    <property type="entry name" value="Fungal_trans"/>
    <property type="match status" value="1"/>
</dbReference>
<dbReference type="EMBL" id="JAPDRN010000021">
    <property type="protein sequence ID" value="KAJ9638511.1"/>
    <property type="molecule type" value="Genomic_DNA"/>
</dbReference>
<comment type="caution">
    <text evidence="4">The sequence shown here is derived from an EMBL/GenBank/DDBJ whole genome shotgun (WGS) entry which is preliminary data.</text>
</comment>
<dbReference type="InterPro" id="IPR007219">
    <property type="entry name" value="XnlR_reg_dom"/>
</dbReference>
<dbReference type="GO" id="GO:0008270">
    <property type="term" value="F:zinc ion binding"/>
    <property type="evidence" value="ECO:0007669"/>
    <property type="project" value="InterPro"/>
</dbReference>
<dbReference type="CDD" id="cd12148">
    <property type="entry name" value="fungal_TF_MHR"/>
    <property type="match status" value="1"/>
</dbReference>
<feature type="domain" description="Xylanolytic transcriptional activator regulatory" evidence="3">
    <location>
        <begin position="296"/>
        <end position="374"/>
    </location>
</feature>
<evidence type="ECO:0000313" key="5">
    <source>
        <dbReference type="Proteomes" id="UP001172681"/>
    </source>
</evidence>
<evidence type="ECO:0000256" key="1">
    <source>
        <dbReference type="ARBA" id="ARBA00023242"/>
    </source>
</evidence>
<evidence type="ECO:0000256" key="2">
    <source>
        <dbReference type="SAM" id="MobiDB-lite"/>
    </source>
</evidence>
<gene>
    <name evidence="4" type="ORF">H2204_004281</name>
</gene>
<dbReference type="PANTHER" id="PTHR47425">
    <property type="entry name" value="FARB-RELATED"/>
    <property type="match status" value="1"/>
</dbReference>
<organism evidence="4 5">
    <name type="scientific">Knufia peltigerae</name>
    <dbReference type="NCBI Taxonomy" id="1002370"/>
    <lineage>
        <taxon>Eukaryota</taxon>
        <taxon>Fungi</taxon>
        <taxon>Dikarya</taxon>
        <taxon>Ascomycota</taxon>
        <taxon>Pezizomycotina</taxon>
        <taxon>Eurotiomycetes</taxon>
        <taxon>Chaetothyriomycetidae</taxon>
        <taxon>Chaetothyriales</taxon>
        <taxon>Trichomeriaceae</taxon>
        <taxon>Knufia</taxon>
    </lineage>
</organism>
<feature type="region of interest" description="Disordered" evidence="2">
    <location>
        <begin position="59"/>
        <end position="112"/>
    </location>
</feature>
<accession>A0AA38Y7L0</accession>
<dbReference type="Proteomes" id="UP001172681">
    <property type="component" value="Unassembled WGS sequence"/>
</dbReference>
<dbReference type="PANTHER" id="PTHR47425:SF3">
    <property type="entry name" value="ZN(II)2CYS6 TRANSCRIPTION FACTOR (EUROFUNG)"/>
    <property type="match status" value="1"/>
</dbReference>
<name>A0AA38Y7L0_9EURO</name>
<keyword evidence="5" id="KW-1185">Reference proteome</keyword>
<feature type="region of interest" description="Disordered" evidence="2">
    <location>
        <begin position="1"/>
        <end position="43"/>
    </location>
</feature>
<dbReference type="InterPro" id="IPR052761">
    <property type="entry name" value="Fungal_Detox/Toxin_TFs"/>
</dbReference>
<reference evidence="4" key="1">
    <citation type="submission" date="2022-10" db="EMBL/GenBank/DDBJ databases">
        <title>Culturing micro-colonial fungi from biological soil crusts in the Mojave desert and describing Neophaeococcomyces mojavensis, and introducing the new genera and species Taxawa tesnikishii.</title>
        <authorList>
            <person name="Kurbessoian T."/>
            <person name="Stajich J.E."/>
        </authorList>
    </citation>
    <scope>NUCLEOTIDE SEQUENCE</scope>
    <source>
        <strain evidence="4">TK_35</strain>
    </source>
</reference>
<evidence type="ECO:0000259" key="3">
    <source>
        <dbReference type="SMART" id="SM00906"/>
    </source>
</evidence>
<dbReference type="AlphaFoldDB" id="A0AA38Y7L0"/>
<keyword evidence="1" id="KW-0539">Nucleus</keyword>
<feature type="compositionally biased region" description="Acidic residues" evidence="2">
    <location>
        <begin position="96"/>
        <end position="106"/>
    </location>
</feature>
<protein>
    <recommendedName>
        <fullName evidence="3">Xylanolytic transcriptional activator regulatory domain-containing protein</fullName>
    </recommendedName>
</protein>
<dbReference type="GO" id="GO:0003677">
    <property type="term" value="F:DNA binding"/>
    <property type="evidence" value="ECO:0007669"/>
    <property type="project" value="InterPro"/>
</dbReference>
<sequence length="640" mass="71563">MALPAGTADTTEALASYLLGNPERRPRRNGGSVSSNSGPIPVECPLSVAPTALVWASGTDKEGQRTGSPGLSFPEVNSDWAQNVPGIGSHDHQTGEENDPDDENGDQGDNGSVYRDVVLNREEPHRSTAPLYLGDTNVLAFVLDICQQPRPSHYMVPVGSNRTLSPEETTFLEAGGSFSLPDEGVCEKLTDAYFNHIHPNLPIMDAGRFLGQLSSEGVQGFSPLLLWSMFFAASSYVDDDVVIKAGYPSRKAMKRGFFKRAKMLYDVDYERDKTIIIQSTALLSNWFVDSEDRTGCWHWIGIAISLGHSIGLHRSLQQSSHMATDESDTQQSLWRSLWWSIYFREAWISYGMGRPMRIHLADVDVPMPTADDVMRLSTIKDRPELHGCLPRDMQSLAEYWIKHLHIAICITKVQQAHYAPRKAKPTTTDIVEHERELLRTFGMYRVSDPTSSAALQLATLQIEVVEQAALATLYRPYIFHRPTDLSSEQYQTWRLTVLDKLVTAASAAHGSLLKLGQLGLIDQCQSLICMEILSAFRKTFWHADWVYHIFLAAQRRIQEKLAHCSSEGDGQCEKARMPPFPPTPAPSEAVVRPREAPPVELEAWRLFDVDRCPSPEYPIDPFPQDEELLQSTLDLINDAT</sequence>
<feature type="compositionally biased region" description="Low complexity" evidence="2">
    <location>
        <begin position="29"/>
        <end position="41"/>
    </location>
</feature>
<evidence type="ECO:0000313" key="4">
    <source>
        <dbReference type="EMBL" id="KAJ9638511.1"/>
    </source>
</evidence>